<protein>
    <submittedName>
        <fullName evidence="2">GIY-YIG nuclease family protein</fullName>
    </submittedName>
</protein>
<proteinExistence type="predicted"/>
<dbReference type="SMART" id="SM00974">
    <property type="entry name" value="T5orf172"/>
    <property type="match status" value="1"/>
</dbReference>
<evidence type="ECO:0000313" key="3">
    <source>
        <dbReference type="Proteomes" id="UP000831785"/>
    </source>
</evidence>
<name>A0ABY4F6I4_9BACT</name>
<dbReference type="RefSeq" id="WP_244714734.1">
    <property type="nucleotide sequence ID" value="NZ_CP095049.1"/>
</dbReference>
<gene>
    <name evidence="2" type="ORF">MUN80_17360</name>
</gene>
<dbReference type="EMBL" id="CP095049">
    <property type="protein sequence ID" value="UOQ51524.1"/>
    <property type="molecule type" value="Genomic_DNA"/>
</dbReference>
<accession>A0ABY4F6I4</accession>
<evidence type="ECO:0000259" key="1">
    <source>
        <dbReference type="SMART" id="SM00974"/>
    </source>
</evidence>
<reference evidence="2 3" key="1">
    <citation type="submission" date="2022-04" db="EMBL/GenBank/DDBJ databases">
        <title>Hymenobacter sp. isolated from the air.</title>
        <authorList>
            <person name="Won M."/>
            <person name="Lee C.-M."/>
            <person name="Woen H.-Y."/>
            <person name="Kwon S.-W."/>
        </authorList>
    </citation>
    <scope>NUCLEOTIDE SEQUENCE [LARGE SCALE GENOMIC DNA]</scope>
    <source>
        <strain evidence="3">5116 S-27</strain>
    </source>
</reference>
<feature type="domain" description="Bacteriophage T5 Orf172 DNA-binding" evidence="1">
    <location>
        <begin position="8"/>
        <end position="78"/>
    </location>
</feature>
<sequence>MFTYIIKEVDSGKVKIGRTDDVMARLKSHQCSNSSELVVIMAVAGNVEAQLHERFHDSRIRGEWFHYTDDIKALVEENSIETNLIVNPKPVKITPFRIIKSKQVETKIPSTLKEIHRAMQARVESENKIKRKTEFREFTMELPEGEACFPEKYYNVREVINEMPPAVRRTLKLILRRTKTEEKSNKGYWEFSFLLKEFYDEATEIHLHTVHEVIYRVFTQSSFRIFRPHHLKRLREVYQSCGGANLIGGLSGTYELDDEETVTISIIDEGLALVNQYYPEFLA</sequence>
<keyword evidence="3" id="KW-1185">Reference proteome</keyword>
<dbReference type="Pfam" id="PF13455">
    <property type="entry name" value="MUG113"/>
    <property type="match status" value="1"/>
</dbReference>
<organism evidence="2 3">
    <name type="scientific">Hymenobacter cellulosivorans</name>
    <dbReference type="NCBI Taxonomy" id="2932249"/>
    <lineage>
        <taxon>Bacteria</taxon>
        <taxon>Pseudomonadati</taxon>
        <taxon>Bacteroidota</taxon>
        <taxon>Cytophagia</taxon>
        <taxon>Cytophagales</taxon>
        <taxon>Hymenobacteraceae</taxon>
        <taxon>Hymenobacter</taxon>
    </lineage>
</organism>
<evidence type="ECO:0000313" key="2">
    <source>
        <dbReference type="EMBL" id="UOQ51524.1"/>
    </source>
</evidence>
<dbReference type="Proteomes" id="UP000831785">
    <property type="component" value="Chromosome"/>
</dbReference>
<dbReference type="InterPro" id="IPR018306">
    <property type="entry name" value="Phage_T5_Orf172_DNA-bd"/>
</dbReference>